<dbReference type="InterPro" id="IPR038729">
    <property type="entry name" value="Rad50/SbcC_AAA"/>
</dbReference>
<dbReference type="Proteomes" id="UP001162905">
    <property type="component" value="Unassembled WGS sequence"/>
</dbReference>
<gene>
    <name evidence="2" type="ORF">L4G47_00160</name>
</gene>
<feature type="domain" description="Rad50/SbcC-type AAA" evidence="1">
    <location>
        <begin position="21"/>
        <end position="110"/>
    </location>
</feature>
<name>A0ABS9I0F4_9PSED</name>
<evidence type="ECO:0000259" key="1">
    <source>
        <dbReference type="Pfam" id="PF13476"/>
    </source>
</evidence>
<evidence type="ECO:0000313" key="3">
    <source>
        <dbReference type="Proteomes" id="UP001162905"/>
    </source>
</evidence>
<organism evidence="2 3">
    <name type="scientific">Pseudomonas petrae</name>
    <dbReference type="NCBI Taxonomy" id="2912190"/>
    <lineage>
        <taxon>Bacteria</taxon>
        <taxon>Pseudomonadati</taxon>
        <taxon>Pseudomonadota</taxon>
        <taxon>Gammaproteobacteria</taxon>
        <taxon>Pseudomonadales</taxon>
        <taxon>Pseudomonadaceae</taxon>
        <taxon>Pseudomonas</taxon>
    </lineage>
</organism>
<dbReference type="Pfam" id="PF13476">
    <property type="entry name" value="AAA_23"/>
    <property type="match status" value="1"/>
</dbReference>
<comment type="caution">
    <text evidence="2">The sequence shown here is derived from an EMBL/GenBank/DDBJ whole genome shotgun (WGS) entry which is preliminary data.</text>
</comment>
<accession>A0ABS9I0F4</accession>
<dbReference type="InterPro" id="IPR027417">
    <property type="entry name" value="P-loop_NTPase"/>
</dbReference>
<reference evidence="2" key="1">
    <citation type="submission" date="2022-01" db="EMBL/GenBank/DDBJ databases">
        <title>Pseudomonas sp. nov. isolated from Antarctic regolith.</title>
        <authorList>
            <person name="Novakova D."/>
            <person name="Sedlar K."/>
        </authorList>
    </citation>
    <scope>NUCLEOTIDE SEQUENCE</scope>
    <source>
        <strain evidence="2">P2647</strain>
    </source>
</reference>
<keyword evidence="3" id="KW-1185">Reference proteome</keyword>
<dbReference type="SUPFAM" id="SSF52540">
    <property type="entry name" value="P-loop containing nucleoside triphosphate hydrolases"/>
    <property type="match status" value="1"/>
</dbReference>
<sequence>MIIKAIRLNISTREGEFGFAFSFDRNLTIIRGSNSSGKSTVFNSILYAFGMEELVGGKNQASLPYALKDYFEFEGEKVFVEKSEILLEVENRVGDIVTFRRSITDEQKSPKLVEVLNGPYLTEGVSTLSTFKYLHDGGGAQYDEGFHTYLESFLGFKLPFVAGANGRQVKLYLQAVFAAVAVEQKRGWTDYIANIPHYGIRDVRVKVVELLLGLDVFELASLRSELNNEAVEIDGSWNDSYKELFREVRSLNVRVDVAGLPVRVASTIDFSKVSVGIQSDGARISLVEYIAKLREKYKALELQIEIPKNDNSLETVAALSEQGAELSRLVSLYESALSTLAVHKSSLSLNKQLVIQANEELISNKSSQKLQKFGALLGLSLSKEQCPTCHQHVDDSLTASGELISKMDVQTNIEYLESQLNMLRRQQDGINVLIRNCEMDVQNTQSAIVNVKSILSSLRKDVASGNVNSRALVKQQIFIEEEIVKLQRFDDLFGEIINIFKELSNRLKVNQERRTSLPKIHYSEDDGRVLDLFEKMFRANVGEFDYHSAPVRDIEIDFDSLLPFLKRLELRVVRDAVEGAELAVHHYQAGKSRNNIAADSSASDFVRLIWSYLLAIYQTSTHSTVNANHPGILLFDEPGQHSMATKSQRALFQMLSGDPKLQSIVAASFDDSEPVFKESTEELQFKLIQLNEKSITRF</sequence>
<protein>
    <submittedName>
        <fullName evidence="2">AAA family ATPase</fullName>
    </submittedName>
</protein>
<proteinExistence type="predicted"/>
<evidence type="ECO:0000313" key="2">
    <source>
        <dbReference type="EMBL" id="MCF7540634.1"/>
    </source>
</evidence>
<dbReference type="Gene3D" id="3.40.50.300">
    <property type="entry name" value="P-loop containing nucleotide triphosphate hydrolases"/>
    <property type="match status" value="1"/>
</dbReference>
<dbReference type="RefSeq" id="WP_237249968.1">
    <property type="nucleotide sequence ID" value="NZ_JAKJXH010000001.1"/>
</dbReference>
<dbReference type="EMBL" id="JAKJXH010000001">
    <property type="protein sequence ID" value="MCF7540634.1"/>
    <property type="molecule type" value="Genomic_DNA"/>
</dbReference>